<keyword evidence="3" id="KW-1185">Reference proteome</keyword>
<organism evidence="2 3">
    <name type="scientific">Syncephalastrum racemosum</name>
    <name type="common">Filamentous fungus</name>
    <dbReference type="NCBI Taxonomy" id="13706"/>
    <lineage>
        <taxon>Eukaryota</taxon>
        <taxon>Fungi</taxon>
        <taxon>Fungi incertae sedis</taxon>
        <taxon>Mucoromycota</taxon>
        <taxon>Mucoromycotina</taxon>
        <taxon>Mucoromycetes</taxon>
        <taxon>Mucorales</taxon>
        <taxon>Syncephalastraceae</taxon>
        <taxon>Syncephalastrum</taxon>
    </lineage>
</organism>
<keyword evidence="1" id="KW-0472">Membrane</keyword>
<evidence type="ECO:0000256" key="1">
    <source>
        <dbReference type="SAM" id="Phobius"/>
    </source>
</evidence>
<comment type="caution">
    <text evidence="2">The sequence shown here is derived from an EMBL/GenBank/DDBJ whole genome shotgun (WGS) entry which is preliminary data.</text>
</comment>
<dbReference type="InParanoid" id="A0A1X2H7D9"/>
<dbReference type="EMBL" id="MCGN01000007">
    <property type="protein sequence ID" value="ORY94477.1"/>
    <property type="molecule type" value="Genomic_DNA"/>
</dbReference>
<dbReference type="Proteomes" id="UP000242180">
    <property type="component" value="Unassembled WGS sequence"/>
</dbReference>
<keyword evidence="1" id="KW-0812">Transmembrane</keyword>
<dbReference type="OrthoDB" id="2277867at2759"/>
<evidence type="ECO:0000313" key="2">
    <source>
        <dbReference type="EMBL" id="ORY94477.1"/>
    </source>
</evidence>
<dbReference type="AlphaFoldDB" id="A0A1X2H7D9"/>
<protein>
    <submittedName>
        <fullName evidence="2">Uncharacterized protein</fullName>
    </submittedName>
</protein>
<reference evidence="2 3" key="1">
    <citation type="submission" date="2016-07" db="EMBL/GenBank/DDBJ databases">
        <title>Pervasive Adenine N6-methylation of Active Genes in Fungi.</title>
        <authorList>
            <consortium name="DOE Joint Genome Institute"/>
            <person name="Mondo S.J."/>
            <person name="Dannebaum R.O."/>
            <person name="Kuo R.C."/>
            <person name="Labutti K."/>
            <person name="Haridas S."/>
            <person name="Kuo A."/>
            <person name="Salamov A."/>
            <person name="Ahrendt S.R."/>
            <person name="Lipzen A."/>
            <person name="Sullivan W."/>
            <person name="Andreopoulos W.B."/>
            <person name="Clum A."/>
            <person name="Lindquist E."/>
            <person name="Daum C."/>
            <person name="Ramamoorthy G.K."/>
            <person name="Gryganskyi A."/>
            <person name="Culley D."/>
            <person name="Magnuson J.K."/>
            <person name="James T.Y."/>
            <person name="O'Malley M.A."/>
            <person name="Stajich J.E."/>
            <person name="Spatafora J.W."/>
            <person name="Visel A."/>
            <person name="Grigoriev I.V."/>
        </authorList>
    </citation>
    <scope>NUCLEOTIDE SEQUENCE [LARGE SCALE GENOMIC DNA]</scope>
    <source>
        <strain evidence="2 3">NRRL 2496</strain>
    </source>
</reference>
<keyword evidence="1" id="KW-1133">Transmembrane helix</keyword>
<proteinExistence type="predicted"/>
<name>A0A1X2H7D9_SYNRA</name>
<accession>A0A1X2H7D9</accession>
<feature type="transmembrane region" description="Helical" evidence="1">
    <location>
        <begin position="12"/>
        <end position="34"/>
    </location>
</feature>
<evidence type="ECO:0000313" key="3">
    <source>
        <dbReference type="Proteomes" id="UP000242180"/>
    </source>
</evidence>
<dbReference type="OMA" id="DIMDIRY"/>
<feature type="transmembrane region" description="Helical" evidence="1">
    <location>
        <begin position="46"/>
        <end position="64"/>
    </location>
</feature>
<gene>
    <name evidence="2" type="ORF">BCR43DRAFT_322043</name>
</gene>
<sequence length="181" mass="20267">MNNHYFSSIRPFTVINFHFFPSYRFLPLFILLLFSAVRTMRSFFDLLAVSIILVGFSLADQIIWDEPAAHAVVHAGTPLNIQYRVHKNGMAHLNSAALSLVSDTTERVAMIFPEGLYNASNNSPSVQFVWRIPRDMARDNYTLRVAGPASYPCSKSGDGRAPFGQCKTVTEATRSFTIVES</sequence>